<comment type="similarity">
    <text evidence="2 4">Belongs to the FliE family.</text>
</comment>
<dbReference type="PANTHER" id="PTHR34653">
    <property type="match status" value="1"/>
</dbReference>
<comment type="subcellular location">
    <subcellularLocation>
        <location evidence="1 4">Bacterial flagellum basal body</location>
    </subcellularLocation>
</comment>
<dbReference type="STRING" id="768710.DesyoDRAFT_4663"/>
<dbReference type="eggNOG" id="COG1677">
    <property type="taxonomic scope" value="Bacteria"/>
</dbReference>
<protein>
    <recommendedName>
        <fullName evidence="4 5">Flagellar hook-basal body complex protein FliE</fullName>
    </recommendedName>
</protein>
<dbReference type="PANTHER" id="PTHR34653:SF1">
    <property type="entry name" value="FLAGELLAR HOOK-BASAL BODY COMPLEX PROTEIN FLIE"/>
    <property type="match status" value="1"/>
</dbReference>
<dbReference type="RefSeq" id="WP_007786609.1">
    <property type="nucleotide sequence ID" value="NZ_CM001441.1"/>
</dbReference>
<dbReference type="GO" id="GO:0005198">
    <property type="term" value="F:structural molecule activity"/>
    <property type="evidence" value="ECO:0007669"/>
    <property type="project" value="UniProtKB-UniRule"/>
</dbReference>
<dbReference type="InterPro" id="IPR001624">
    <property type="entry name" value="FliE"/>
</dbReference>
<keyword evidence="6" id="KW-0282">Flagellum</keyword>
<organism evidence="6 7">
    <name type="scientific">Desulfosporosinus youngiae DSM 17734</name>
    <dbReference type="NCBI Taxonomy" id="768710"/>
    <lineage>
        <taxon>Bacteria</taxon>
        <taxon>Bacillati</taxon>
        <taxon>Bacillota</taxon>
        <taxon>Clostridia</taxon>
        <taxon>Eubacteriales</taxon>
        <taxon>Desulfitobacteriaceae</taxon>
        <taxon>Desulfosporosinus</taxon>
    </lineage>
</organism>
<keyword evidence="6" id="KW-0966">Cell projection</keyword>
<keyword evidence="7" id="KW-1185">Reference proteome</keyword>
<dbReference type="Proteomes" id="UP000005104">
    <property type="component" value="Chromosome"/>
</dbReference>
<keyword evidence="6" id="KW-0969">Cilium</keyword>
<dbReference type="OrthoDB" id="9812413at2"/>
<evidence type="ECO:0000256" key="4">
    <source>
        <dbReference type="HAMAP-Rule" id="MF_00724"/>
    </source>
</evidence>
<dbReference type="GO" id="GO:0071973">
    <property type="term" value="P:bacterial-type flagellum-dependent cell motility"/>
    <property type="evidence" value="ECO:0007669"/>
    <property type="project" value="InterPro"/>
</dbReference>
<evidence type="ECO:0000256" key="1">
    <source>
        <dbReference type="ARBA" id="ARBA00004117"/>
    </source>
</evidence>
<keyword evidence="3 4" id="KW-0975">Bacterial flagellum</keyword>
<proteinExistence type="inferred from homology"/>
<dbReference type="Pfam" id="PF02049">
    <property type="entry name" value="FliE"/>
    <property type="match status" value="1"/>
</dbReference>
<evidence type="ECO:0000256" key="2">
    <source>
        <dbReference type="ARBA" id="ARBA00009272"/>
    </source>
</evidence>
<dbReference type="EMBL" id="CM001441">
    <property type="protein sequence ID" value="EHQ91617.1"/>
    <property type="molecule type" value="Genomic_DNA"/>
</dbReference>
<dbReference type="HAMAP" id="MF_00724">
    <property type="entry name" value="FliE"/>
    <property type="match status" value="1"/>
</dbReference>
<gene>
    <name evidence="4" type="primary">fliE</name>
    <name evidence="6" type="ORF">DesyoDRAFT_4663</name>
</gene>
<evidence type="ECO:0000256" key="5">
    <source>
        <dbReference type="NCBIfam" id="TIGR00205"/>
    </source>
</evidence>
<dbReference type="GO" id="GO:0003774">
    <property type="term" value="F:cytoskeletal motor activity"/>
    <property type="evidence" value="ECO:0007669"/>
    <property type="project" value="InterPro"/>
</dbReference>
<sequence length="111" mass="11647">MSIQPILPIMPLGALNPLTPTALETTPRVSSGEGAHKAGADFSKFLGDALREVDALQTKADTAGLALAAGQVQDLSEVMVALEKASLSLSLTVAARDKVIDAYNQIMRMQI</sequence>
<dbReference type="NCBIfam" id="TIGR00205">
    <property type="entry name" value="fliE"/>
    <property type="match status" value="1"/>
</dbReference>
<reference evidence="6 7" key="1">
    <citation type="submission" date="2011-11" db="EMBL/GenBank/DDBJ databases">
        <title>The Noncontiguous Finished genome of Desulfosporosinus youngiae DSM 17734.</title>
        <authorList>
            <consortium name="US DOE Joint Genome Institute (JGI-PGF)"/>
            <person name="Lucas S."/>
            <person name="Han J."/>
            <person name="Lapidus A."/>
            <person name="Cheng J.-F."/>
            <person name="Goodwin L."/>
            <person name="Pitluck S."/>
            <person name="Peters L."/>
            <person name="Ovchinnikova G."/>
            <person name="Lu M."/>
            <person name="Land M.L."/>
            <person name="Hauser L."/>
            <person name="Pester M."/>
            <person name="Spring S."/>
            <person name="Ollivier B."/>
            <person name="Rattei T."/>
            <person name="Klenk H.-P."/>
            <person name="Wagner M."/>
            <person name="Loy A."/>
            <person name="Woyke T.J."/>
        </authorList>
    </citation>
    <scope>NUCLEOTIDE SEQUENCE [LARGE SCALE GENOMIC DNA]</scope>
    <source>
        <strain evidence="6 7">DSM 17734</strain>
    </source>
</reference>
<accession>H5XYR1</accession>
<dbReference type="AlphaFoldDB" id="H5XYR1"/>
<name>H5XYR1_9FIRM</name>
<dbReference type="HOGENOM" id="CLU_147249_3_0_9"/>
<evidence type="ECO:0000313" key="6">
    <source>
        <dbReference type="EMBL" id="EHQ91617.1"/>
    </source>
</evidence>
<evidence type="ECO:0000256" key="3">
    <source>
        <dbReference type="ARBA" id="ARBA00023143"/>
    </source>
</evidence>
<dbReference type="PRINTS" id="PR01006">
    <property type="entry name" value="FLGHOOKFLIE"/>
</dbReference>
<dbReference type="GO" id="GO:0009425">
    <property type="term" value="C:bacterial-type flagellum basal body"/>
    <property type="evidence" value="ECO:0007669"/>
    <property type="project" value="UniProtKB-SubCell"/>
</dbReference>
<evidence type="ECO:0000313" key="7">
    <source>
        <dbReference type="Proteomes" id="UP000005104"/>
    </source>
</evidence>